<protein>
    <submittedName>
        <fullName evidence="1">Uncharacterized protein</fullName>
    </submittedName>
</protein>
<reference evidence="1" key="1">
    <citation type="journal article" date="2010" name="Science">
        <title>Plasticity of animal genome architecture unmasked by rapid evolution of a pelagic tunicate.</title>
        <authorList>
            <person name="Denoeud F."/>
            <person name="Henriet S."/>
            <person name="Mungpakdee S."/>
            <person name="Aury J.M."/>
            <person name="Da Silva C."/>
            <person name="Brinkmann H."/>
            <person name="Mikhaleva J."/>
            <person name="Olsen L.C."/>
            <person name="Jubin C."/>
            <person name="Canestro C."/>
            <person name="Bouquet J.M."/>
            <person name="Danks G."/>
            <person name="Poulain J."/>
            <person name="Campsteijn C."/>
            <person name="Adamski M."/>
            <person name="Cross I."/>
            <person name="Yadetie F."/>
            <person name="Muffato M."/>
            <person name="Louis A."/>
            <person name="Butcher S."/>
            <person name="Tsagkogeorga G."/>
            <person name="Konrad A."/>
            <person name="Singh S."/>
            <person name="Jensen M.F."/>
            <person name="Cong E.H."/>
            <person name="Eikeseth-Otteraa H."/>
            <person name="Noel B."/>
            <person name="Anthouard V."/>
            <person name="Porcel B.M."/>
            <person name="Kachouri-Lafond R."/>
            <person name="Nishino A."/>
            <person name="Ugolini M."/>
            <person name="Chourrout P."/>
            <person name="Nishida H."/>
            <person name="Aasland R."/>
            <person name="Huzurbazar S."/>
            <person name="Westhof E."/>
            <person name="Delsuc F."/>
            <person name="Lehrach H."/>
            <person name="Reinhardt R."/>
            <person name="Weissenbach J."/>
            <person name="Roy S.W."/>
            <person name="Artiguenave F."/>
            <person name="Postlethwait J.H."/>
            <person name="Manak J.R."/>
            <person name="Thompson E.M."/>
            <person name="Jaillon O."/>
            <person name="Du Pasquier L."/>
            <person name="Boudinot P."/>
            <person name="Liberles D.A."/>
            <person name="Volff J.N."/>
            <person name="Philippe H."/>
            <person name="Lenhard B."/>
            <person name="Roest Crollius H."/>
            <person name="Wincker P."/>
            <person name="Chourrout D."/>
        </authorList>
    </citation>
    <scope>NUCLEOTIDE SEQUENCE [LARGE SCALE GENOMIC DNA]</scope>
</reference>
<dbReference type="Proteomes" id="UP000001307">
    <property type="component" value="Unassembled WGS sequence"/>
</dbReference>
<proteinExistence type="predicted"/>
<name>E4XR10_OIKDI</name>
<sequence length="399" mass="43892">MTTGKFYPPGQLKPLSPGQAKNGFTNFWNSKSAAAASAAFIEVSIGNAFCLSADNSGWVWMDMTSPPTDWNTIMCMGVGEVITSCKNLDDCKATDPGQSECVCPDGSSADPDPDNDPSTQDLATCPAYDACSEIGQCIGSCENEYKSPFYRCSCPALFNGMRYHLAYDGRTCVDINECEINTHLCDETTECKNVEGSYSSSYECICKKTGLAVTDKTGEFYSCLECPCTSCLNADWRSGFCATYDDCAVPIDLKTDLTDLVCPDGFKCEDYKNLKCPIGEENSCLHVSECAFDCEGLGTGWFCPLEACLEKENCEFSCIDDSKCPEDILSNRQCSDQNREKLSKKITNDQSDRLMMNDKEIKEDNEDKKHNTFLIKISQLEALASNKEGYVTYPCIPVS</sequence>
<evidence type="ECO:0000313" key="2">
    <source>
        <dbReference type="Proteomes" id="UP000001307"/>
    </source>
</evidence>
<dbReference type="OrthoDB" id="10022113at2759"/>
<accession>E4XR10</accession>
<dbReference type="EMBL" id="FN653111">
    <property type="protein sequence ID" value="CBY12246.1"/>
    <property type="molecule type" value="Genomic_DNA"/>
</dbReference>
<dbReference type="InParanoid" id="E4XR10"/>
<keyword evidence="2" id="KW-1185">Reference proteome</keyword>
<gene>
    <name evidence="1" type="ORF">GSOID_T00018124001</name>
</gene>
<organism evidence="1">
    <name type="scientific">Oikopleura dioica</name>
    <name type="common">Tunicate</name>
    <dbReference type="NCBI Taxonomy" id="34765"/>
    <lineage>
        <taxon>Eukaryota</taxon>
        <taxon>Metazoa</taxon>
        <taxon>Chordata</taxon>
        <taxon>Tunicata</taxon>
        <taxon>Appendicularia</taxon>
        <taxon>Copelata</taxon>
        <taxon>Oikopleuridae</taxon>
        <taxon>Oikopleura</taxon>
    </lineage>
</organism>
<dbReference type="AlphaFoldDB" id="E4XR10"/>
<evidence type="ECO:0000313" key="1">
    <source>
        <dbReference type="EMBL" id="CBY12246.1"/>
    </source>
</evidence>
<dbReference type="Gene3D" id="2.10.25.10">
    <property type="entry name" value="Laminin"/>
    <property type="match status" value="1"/>
</dbReference>